<evidence type="ECO:0000256" key="2">
    <source>
        <dbReference type="ARBA" id="ARBA00022771"/>
    </source>
</evidence>
<keyword evidence="4" id="KW-0862">Zinc</keyword>
<evidence type="ECO:0000313" key="7">
    <source>
        <dbReference type="EMBL" id="GIZ04375.1"/>
    </source>
</evidence>
<dbReference type="InterPro" id="IPR031890">
    <property type="entry name" value="Fbxo30/Fbxo40"/>
</dbReference>
<accession>A0AAV4YDS4</accession>
<keyword evidence="3" id="KW-0833">Ubl conjugation pathway</keyword>
<dbReference type="InterPro" id="IPR043013">
    <property type="entry name" value="Znf_TRAF_N"/>
</dbReference>
<organism evidence="7 8">
    <name type="scientific">Caerostris extrusa</name>
    <name type="common">Bark spider</name>
    <name type="synonym">Caerostris bankana</name>
    <dbReference type="NCBI Taxonomy" id="172846"/>
    <lineage>
        <taxon>Eukaryota</taxon>
        <taxon>Metazoa</taxon>
        <taxon>Ecdysozoa</taxon>
        <taxon>Arthropoda</taxon>
        <taxon>Chelicerata</taxon>
        <taxon>Arachnida</taxon>
        <taxon>Araneae</taxon>
        <taxon>Araneomorphae</taxon>
        <taxon>Entelegynae</taxon>
        <taxon>Araneoidea</taxon>
        <taxon>Araneidae</taxon>
        <taxon>Caerostris</taxon>
    </lineage>
</organism>
<dbReference type="PROSITE" id="PS50181">
    <property type="entry name" value="FBOX"/>
    <property type="match status" value="1"/>
</dbReference>
<dbReference type="GO" id="GO:0061630">
    <property type="term" value="F:ubiquitin protein ligase activity"/>
    <property type="evidence" value="ECO:0007669"/>
    <property type="project" value="InterPro"/>
</dbReference>
<dbReference type="InterPro" id="IPR001810">
    <property type="entry name" value="F-box_dom"/>
</dbReference>
<dbReference type="Proteomes" id="UP001054945">
    <property type="component" value="Unassembled WGS sequence"/>
</dbReference>
<evidence type="ECO:0000256" key="3">
    <source>
        <dbReference type="ARBA" id="ARBA00022786"/>
    </source>
</evidence>
<dbReference type="InterPro" id="IPR036047">
    <property type="entry name" value="F-box-like_dom_sf"/>
</dbReference>
<proteinExistence type="predicted"/>
<comment type="caution">
    <text evidence="7">The sequence shown here is derived from an EMBL/GenBank/DDBJ whole genome shotgun (WGS) entry which is preliminary data.</text>
</comment>
<dbReference type="PANTHER" id="PTHR15933">
    <property type="entry name" value="PROTEIN CBG16327"/>
    <property type="match status" value="1"/>
</dbReference>
<keyword evidence="8" id="KW-1185">Reference proteome</keyword>
<evidence type="ECO:0000256" key="5">
    <source>
        <dbReference type="SAM" id="MobiDB-lite"/>
    </source>
</evidence>
<keyword evidence="2" id="KW-0863">Zinc-finger</keyword>
<gene>
    <name evidence="7" type="primary">FBXO30</name>
    <name evidence="7" type="ORF">CEXT_500111</name>
</gene>
<dbReference type="SUPFAM" id="SSF81383">
    <property type="entry name" value="F-box domain"/>
    <property type="match status" value="1"/>
</dbReference>
<evidence type="ECO:0000259" key="6">
    <source>
        <dbReference type="PROSITE" id="PS50181"/>
    </source>
</evidence>
<dbReference type="GO" id="GO:0008270">
    <property type="term" value="F:zinc ion binding"/>
    <property type="evidence" value="ECO:0007669"/>
    <property type="project" value="UniProtKB-KW"/>
</dbReference>
<evidence type="ECO:0000256" key="4">
    <source>
        <dbReference type="ARBA" id="ARBA00022833"/>
    </source>
</evidence>
<sequence>MDLYEEDIHPHCLQCVKLLKCTVVPKSGESCKIICCPSECGARFHSCKLKEHRLLCMKEKVPCINAEYGCPAILFRKSRSKHLISCPASVIHCSEEWDRWPIHLQDTKAILNSSNLDPVVRNHLDVCLALRDQRMLRRWCASAELGEPELNYKFAISATSTLWIYRKWQTNKEHFFPPGLEESVIKELCKKQHETSNGTSNSLSHSKTNDCNSSRLYDSEFSDSNETYNKENAGDSNNKIVESNESKNKQKIENKNNKLSNFGKLSQESNGPGELPYYNLDDVLQLCQFGTIVYNHSTAEGSIYVAVDPAEPHPYLVNGQPFATCQVIDLKFKNPSSTPPWCLSLGLDLNVEARSQHPPSNFMYTFLCCQEFRRDEYGCHYKNVHSEIHGGLNGWLLERCPLAQYGCKFARKRFNPAPSNSHIIFNEVLESFGIAFTDHEKFDSDTTIKNSSNSVKHEQSQLNLVDLPFDVLQHIVRYLDSFSLANLSLTSSLLRQVCSTVLKEQGLVCLKWERHKTKDNKVTWKVAKQKVSLFS</sequence>
<evidence type="ECO:0000313" key="8">
    <source>
        <dbReference type="Proteomes" id="UP001054945"/>
    </source>
</evidence>
<evidence type="ECO:0000256" key="1">
    <source>
        <dbReference type="ARBA" id="ARBA00022723"/>
    </source>
</evidence>
<dbReference type="EMBL" id="BPLR01019076">
    <property type="protein sequence ID" value="GIZ04375.1"/>
    <property type="molecule type" value="Genomic_DNA"/>
</dbReference>
<dbReference type="Gene3D" id="3.30.40.150">
    <property type="entry name" value="TRAF-like zinc-finger, N-terminal subdomain"/>
    <property type="match status" value="1"/>
</dbReference>
<dbReference type="Gene3D" id="3.30.40.10">
    <property type="entry name" value="Zinc/RING finger domain, C3HC4 (zinc finger)"/>
    <property type="match status" value="1"/>
</dbReference>
<dbReference type="Pfam" id="PF15965">
    <property type="entry name" value="zf-TRAF_2"/>
    <property type="match status" value="1"/>
</dbReference>
<dbReference type="InterPro" id="IPR001293">
    <property type="entry name" value="Znf_TRAF"/>
</dbReference>
<feature type="region of interest" description="Disordered" evidence="5">
    <location>
        <begin position="222"/>
        <end position="266"/>
    </location>
</feature>
<feature type="compositionally biased region" description="Basic and acidic residues" evidence="5">
    <location>
        <begin position="242"/>
        <end position="256"/>
    </location>
</feature>
<protein>
    <submittedName>
        <fullName evidence="7">F-box only protein 30</fullName>
    </submittedName>
</protein>
<dbReference type="Pfam" id="PF15966">
    <property type="entry name" value="F-box_4"/>
    <property type="match status" value="1"/>
</dbReference>
<reference evidence="7 8" key="1">
    <citation type="submission" date="2021-06" db="EMBL/GenBank/DDBJ databases">
        <title>Caerostris extrusa draft genome.</title>
        <authorList>
            <person name="Kono N."/>
            <person name="Arakawa K."/>
        </authorList>
    </citation>
    <scope>NUCLEOTIDE SEQUENCE [LARGE SCALE GENOMIC DNA]</scope>
</reference>
<dbReference type="PANTHER" id="PTHR15933:SF20">
    <property type="entry name" value="F-BOX DOMAIN-CONTAINING PROTEIN"/>
    <property type="match status" value="1"/>
</dbReference>
<name>A0AAV4YDS4_CAEEX</name>
<dbReference type="AlphaFoldDB" id="A0AAV4YDS4"/>
<feature type="domain" description="F-box" evidence="6">
    <location>
        <begin position="461"/>
        <end position="515"/>
    </location>
</feature>
<dbReference type="InterPro" id="IPR013083">
    <property type="entry name" value="Znf_RING/FYVE/PHD"/>
</dbReference>
<keyword evidence="1" id="KW-0479">Metal-binding</keyword>